<dbReference type="InterPro" id="IPR027417">
    <property type="entry name" value="P-loop_NTPase"/>
</dbReference>
<dbReference type="STRING" id="263852.SAMN02745116_01244"/>
<dbReference type="Pfam" id="PF04851">
    <property type="entry name" value="ResIII"/>
    <property type="match status" value="1"/>
</dbReference>
<sequence>MSKTTYAVVDLETTGTNATEDRIIQIGIVLVENGRVVSTYATDVNPEKTISPVIQELTGISNEQVKNAPIFEDIAPTIHSLLAETVFVAHNIHFDFNFLNNEFERVGLPLMKNAGVDTVELSQIFFPTLESYRLSDLSQYFGFVHENPHQADSDALVTADLLLEIEKKIMTIPLHTLEQIVRLSDVLAFESQAFLQHRLERRRLSEGEHLPEHLHENDGLILRNKEVQETLFFNQETYPKTKKQKLRLYGAVNEYRDEQARFMNMVYKHFHENPTEKNLFIEAATGIGKTLGYLLPLAFLATKEEKAVIATPSILLQEQLMQEVLPKMEQFLPNKLHATLVKSARHYIDLVRFKESLLHPKPQKQYRLYQMATLVWLLETQTGDLEELNQTSYTHFFYEDIRHRGIRFLNPLSPLYVDDFLCAVKEKIGKSNLLIVNHAYLVNENVRGEFALPKAKYLIVDEAHHLPNTLLQLSSARCNLQAFMRELKSLFEDKGVLEVVEEEIQEKLSQTILRRVQLLRFSLSNFDRNLEHLSVECKKIAHGNEEIFMNEEQIEQLNIEKEIFLSQLAEIWQIAKEIETELFVNIEQFSSYEQYIMTPIFDFTGKLEEILMLFTRFFSEENTSLVKWLTNFTKTQSITLHLQDFERSMLDFSTWYARFEKVLFTSGTMKIGNNKKFLPTQLGIEQYGFRTIPSPFDYGKQAKLFLPTDLSENGELLNKEQLSQAILKILENTEKSTLVLFSSKEMLTDCYNLLQPELFKLGKEILAQDISGSKEKIMKRFRFTKGAALFGTDSYWDGVDLPGDVLELLIVTKLPFENPLRPFVKSYYDYLSTKGLSPFSSLSLPKAALRLRQGLGRLIRSSSDRGVMFILDDRILTKGYGTRLLAVFPKDMEKNEGKLEDLVEKMREFLL</sequence>
<keyword evidence="15" id="KW-1185">Reference proteome</keyword>
<dbReference type="PANTHER" id="PTHR11472">
    <property type="entry name" value="DNA REPAIR DEAD HELICASE RAD3/XP-D SUBFAMILY MEMBER"/>
    <property type="match status" value="1"/>
</dbReference>
<dbReference type="EC" id="3.1.-.-" evidence="10 11"/>
<dbReference type="InterPro" id="IPR006054">
    <property type="entry name" value="DnaQ"/>
</dbReference>
<dbReference type="FunFam" id="3.30.420.10:FF:000045">
    <property type="entry name" value="3'-5' exonuclease DinG"/>
    <property type="match status" value="1"/>
</dbReference>
<comment type="similarity">
    <text evidence="10 11">Belongs to the helicase family. DinG subfamily. Type 2 sub-subfamily.</text>
</comment>
<dbReference type="HAMAP" id="MF_02206">
    <property type="entry name" value="DinG_exonucl"/>
    <property type="match status" value="1"/>
</dbReference>
<evidence type="ECO:0000256" key="7">
    <source>
        <dbReference type="ARBA" id="ARBA00022839"/>
    </source>
</evidence>
<evidence type="ECO:0000256" key="1">
    <source>
        <dbReference type="ARBA" id="ARBA00022679"/>
    </source>
</evidence>
<keyword evidence="5 10" id="KW-0547">Nucleotide-binding</keyword>
<proteinExistence type="inferred from homology"/>
<dbReference type="OrthoDB" id="9803913at2"/>
<dbReference type="Pfam" id="PF00929">
    <property type="entry name" value="RNase_T"/>
    <property type="match status" value="1"/>
</dbReference>
<dbReference type="SMART" id="SM00491">
    <property type="entry name" value="HELICc2"/>
    <property type="match status" value="1"/>
</dbReference>
<comment type="function">
    <text evidence="10 11">3'-5' exonuclease.</text>
</comment>
<name>A0A1T4MYP5_9ENTE</name>
<dbReference type="InterPro" id="IPR006310">
    <property type="entry name" value="DinG"/>
</dbReference>
<dbReference type="PANTHER" id="PTHR11472:SF34">
    <property type="entry name" value="REGULATOR OF TELOMERE ELONGATION HELICASE 1"/>
    <property type="match status" value="1"/>
</dbReference>
<dbReference type="AlphaFoldDB" id="A0A1T4MYP5"/>
<dbReference type="Proteomes" id="UP000190328">
    <property type="component" value="Unassembled WGS sequence"/>
</dbReference>
<evidence type="ECO:0000256" key="4">
    <source>
        <dbReference type="ARBA" id="ARBA00022722"/>
    </source>
</evidence>
<evidence type="ECO:0000256" key="3">
    <source>
        <dbReference type="ARBA" id="ARBA00022705"/>
    </source>
</evidence>
<evidence type="ECO:0000259" key="12">
    <source>
        <dbReference type="PROSITE" id="PS51192"/>
    </source>
</evidence>
<dbReference type="Gene3D" id="3.40.50.300">
    <property type="entry name" value="P-loop containing nucleotide triphosphate hydrolases"/>
    <property type="match status" value="2"/>
</dbReference>
<dbReference type="InterPro" id="IPR045028">
    <property type="entry name" value="DinG/Rad3-like"/>
</dbReference>
<dbReference type="InterPro" id="IPR006555">
    <property type="entry name" value="ATP-dep_Helicase_C"/>
</dbReference>
<dbReference type="NCBIfam" id="TIGR01407">
    <property type="entry name" value="dinG_rel"/>
    <property type="match status" value="1"/>
</dbReference>
<keyword evidence="1" id="KW-0808">Transferase</keyword>
<dbReference type="GO" id="GO:0003677">
    <property type="term" value="F:DNA binding"/>
    <property type="evidence" value="ECO:0007669"/>
    <property type="project" value="InterPro"/>
</dbReference>
<feature type="short sequence motif" description="DEAH box" evidence="10">
    <location>
        <begin position="461"/>
        <end position="464"/>
    </location>
</feature>
<dbReference type="Gene3D" id="3.30.420.10">
    <property type="entry name" value="Ribonuclease H-like superfamily/Ribonuclease H"/>
    <property type="match status" value="1"/>
</dbReference>
<evidence type="ECO:0000256" key="9">
    <source>
        <dbReference type="ARBA" id="ARBA00022932"/>
    </source>
</evidence>
<dbReference type="GO" id="GO:0016818">
    <property type="term" value="F:hydrolase activity, acting on acid anhydrides, in phosphorus-containing anhydrides"/>
    <property type="evidence" value="ECO:0007669"/>
    <property type="project" value="InterPro"/>
</dbReference>
<dbReference type="Pfam" id="PF13307">
    <property type="entry name" value="Helicase_C_2"/>
    <property type="match status" value="1"/>
</dbReference>
<dbReference type="InterPro" id="IPR014001">
    <property type="entry name" value="Helicase_ATP-bd"/>
</dbReference>
<keyword evidence="7 10" id="KW-0269">Exonuclease</keyword>
<evidence type="ECO:0000256" key="2">
    <source>
        <dbReference type="ARBA" id="ARBA00022695"/>
    </source>
</evidence>
<keyword evidence="8 10" id="KW-0067">ATP-binding</keyword>
<evidence type="ECO:0000256" key="11">
    <source>
        <dbReference type="RuleBase" id="RU364106"/>
    </source>
</evidence>
<keyword evidence="3" id="KW-0235">DNA replication</keyword>
<dbReference type="SMART" id="SM00479">
    <property type="entry name" value="EXOIII"/>
    <property type="match status" value="1"/>
</dbReference>
<evidence type="ECO:0000256" key="5">
    <source>
        <dbReference type="ARBA" id="ARBA00022741"/>
    </source>
</evidence>
<keyword evidence="9" id="KW-0239">DNA-directed DNA polymerase</keyword>
<feature type="binding site" evidence="10">
    <location>
        <begin position="283"/>
        <end position="290"/>
    </location>
    <ligand>
        <name>ATP</name>
        <dbReference type="ChEBI" id="CHEBI:30616"/>
    </ligand>
</feature>
<dbReference type="GO" id="GO:0003678">
    <property type="term" value="F:DNA helicase activity"/>
    <property type="evidence" value="ECO:0007669"/>
    <property type="project" value="TreeGrafter"/>
</dbReference>
<keyword evidence="4 10" id="KW-0540">Nuclease</keyword>
<keyword evidence="6 10" id="KW-0378">Hydrolase</keyword>
<evidence type="ECO:0000313" key="15">
    <source>
        <dbReference type="Proteomes" id="UP000190328"/>
    </source>
</evidence>
<evidence type="ECO:0000256" key="8">
    <source>
        <dbReference type="ARBA" id="ARBA00022840"/>
    </source>
</evidence>
<feature type="domain" description="Helicase ATP-binding" evidence="13">
    <location>
        <begin position="245"/>
        <end position="507"/>
    </location>
</feature>
<dbReference type="InterPro" id="IPR012337">
    <property type="entry name" value="RNaseH-like_sf"/>
</dbReference>
<dbReference type="GO" id="GO:0006260">
    <property type="term" value="P:DNA replication"/>
    <property type="evidence" value="ECO:0007669"/>
    <property type="project" value="UniProtKB-KW"/>
</dbReference>
<dbReference type="CDD" id="cd06127">
    <property type="entry name" value="DEDDh"/>
    <property type="match status" value="1"/>
</dbReference>
<dbReference type="SMART" id="SM00487">
    <property type="entry name" value="DEXDc"/>
    <property type="match status" value="1"/>
</dbReference>
<dbReference type="InterPro" id="IPR006935">
    <property type="entry name" value="Helicase/UvrB_N"/>
</dbReference>
<keyword evidence="2" id="KW-0548">Nucleotidyltransferase</keyword>
<dbReference type="GO" id="GO:0008408">
    <property type="term" value="F:3'-5' exonuclease activity"/>
    <property type="evidence" value="ECO:0007669"/>
    <property type="project" value="UniProtKB-UniRule"/>
</dbReference>
<organism evidence="14 15">
    <name type="scientific">Pilibacter termitis</name>
    <dbReference type="NCBI Taxonomy" id="263852"/>
    <lineage>
        <taxon>Bacteria</taxon>
        <taxon>Bacillati</taxon>
        <taxon>Bacillota</taxon>
        <taxon>Bacilli</taxon>
        <taxon>Lactobacillales</taxon>
        <taxon>Enterococcaceae</taxon>
        <taxon>Pilibacter</taxon>
    </lineage>
</organism>
<evidence type="ECO:0000256" key="6">
    <source>
        <dbReference type="ARBA" id="ARBA00022801"/>
    </source>
</evidence>
<dbReference type="SUPFAM" id="SSF53098">
    <property type="entry name" value="Ribonuclease H-like"/>
    <property type="match status" value="1"/>
</dbReference>
<dbReference type="InterPro" id="IPR036397">
    <property type="entry name" value="RNaseH_sf"/>
</dbReference>
<evidence type="ECO:0000259" key="13">
    <source>
        <dbReference type="PROSITE" id="PS51193"/>
    </source>
</evidence>
<dbReference type="NCBIfam" id="TIGR00573">
    <property type="entry name" value="dnaq"/>
    <property type="match status" value="1"/>
</dbReference>
<dbReference type="PROSITE" id="PS51193">
    <property type="entry name" value="HELICASE_ATP_BIND_2"/>
    <property type="match status" value="1"/>
</dbReference>
<evidence type="ECO:0000313" key="14">
    <source>
        <dbReference type="EMBL" id="SJZ71758.1"/>
    </source>
</evidence>
<protein>
    <recommendedName>
        <fullName evidence="10 11">3'-5' exonuclease DinG</fullName>
        <ecNumber evidence="10 11">3.1.-.-</ecNumber>
    </recommendedName>
</protein>
<keyword evidence="14" id="KW-0347">Helicase</keyword>
<dbReference type="InterPro" id="IPR013520">
    <property type="entry name" value="Ribonucl_H"/>
</dbReference>
<dbReference type="PROSITE" id="PS51192">
    <property type="entry name" value="HELICASE_ATP_BIND_1"/>
    <property type="match status" value="1"/>
</dbReference>
<reference evidence="15" key="1">
    <citation type="submission" date="2017-02" db="EMBL/GenBank/DDBJ databases">
        <authorList>
            <person name="Varghese N."/>
            <person name="Submissions S."/>
        </authorList>
    </citation>
    <scope>NUCLEOTIDE SEQUENCE [LARGE SCALE GENOMIC DNA]</scope>
    <source>
        <strain evidence="15">ATCC BAA-1030</strain>
    </source>
</reference>
<dbReference type="SUPFAM" id="SSF52540">
    <property type="entry name" value="P-loop containing nucleoside triphosphate hydrolases"/>
    <property type="match status" value="2"/>
</dbReference>
<dbReference type="RefSeq" id="WP_078807178.1">
    <property type="nucleotide sequence ID" value="NZ_FUXI01000012.1"/>
</dbReference>
<evidence type="ECO:0000256" key="10">
    <source>
        <dbReference type="HAMAP-Rule" id="MF_02206"/>
    </source>
</evidence>
<dbReference type="InterPro" id="IPR014013">
    <property type="entry name" value="Helic_SF1/SF2_ATP-bd_DinG/Rad3"/>
</dbReference>
<gene>
    <name evidence="10 11" type="primary">dinG</name>
    <name evidence="14" type="ORF">SAMN02745116_01244</name>
</gene>
<accession>A0A1T4MYP5</accession>
<dbReference type="GO" id="GO:0005524">
    <property type="term" value="F:ATP binding"/>
    <property type="evidence" value="ECO:0007669"/>
    <property type="project" value="UniProtKB-UniRule"/>
</dbReference>
<feature type="domain" description="Helicase ATP-binding" evidence="12">
    <location>
        <begin position="270"/>
        <end position="474"/>
    </location>
</feature>
<dbReference type="GO" id="GO:0003887">
    <property type="term" value="F:DNA-directed DNA polymerase activity"/>
    <property type="evidence" value="ECO:0007669"/>
    <property type="project" value="UniProtKB-KW"/>
</dbReference>
<dbReference type="EMBL" id="FUXI01000012">
    <property type="protein sequence ID" value="SJZ71758.1"/>
    <property type="molecule type" value="Genomic_DNA"/>
</dbReference>